<dbReference type="HOGENOM" id="CLU_2599854_0_0_9"/>
<organism evidence="2 3">
    <name type="scientific">[Clostridium] leptum DSM 753</name>
    <dbReference type="NCBI Taxonomy" id="428125"/>
    <lineage>
        <taxon>Bacteria</taxon>
        <taxon>Bacillati</taxon>
        <taxon>Bacillota</taxon>
        <taxon>Clostridia</taxon>
        <taxon>Eubacteriales</taxon>
        <taxon>Oscillospiraceae</taxon>
        <taxon>Oscillospiraceae incertae sedis</taxon>
    </lineage>
</organism>
<accession>A7VSG8</accession>
<sequence length="79" mass="8943">MMIPPCVLFELGFLEIFSRFRRFSGRPLELAGKRLEKKRRGKAAFTARFETAPPENEKRRRAGPLMSGPEIGKTGCSKS</sequence>
<reference evidence="2 3" key="1">
    <citation type="submission" date="2007-08" db="EMBL/GenBank/DDBJ databases">
        <title>Draft genome sequence of Clostridium leptum (DSM 753).</title>
        <authorList>
            <person name="Sudarsanam P."/>
            <person name="Ley R."/>
            <person name="Guruge J."/>
            <person name="Turnbaugh P.J."/>
            <person name="Mahowald M."/>
            <person name="Liep D."/>
            <person name="Gordon J."/>
        </authorList>
    </citation>
    <scope>NUCLEOTIDE SEQUENCE [LARGE SCALE GENOMIC DNA]</scope>
    <source>
        <strain evidence="2 3">DSM 753</strain>
    </source>
</reference>
<reference evidence="2 3" key="2">
    <citation type="submission" date="2007-08" db="EMBL/GenBank/DDBJ databases">
        <authorList>
            <person name="Fulton L."/>
            <person name="Clifton S."/>
            <person name="Fulton B."/>
            <person name="Xu J."/>
            <person name="Minx P."/>
            <person name="Pepin K.H."/>
            <person name="Johnson M."/>
            <person name="Thiruvilangam P."/>
            <person name="Bhonagiri V."/>
            <person name="Nash W.E."/>
            <person name="Wang C."/>
            <person name="Mardis E.R."/>
            <person name="Wilson R.K."/>
        </authorList>
    </citation>
    <scope>NUCLEOTIDE SEQUENCE [LARGE SCALE GENOMIC DNA]</scope>
    <source>
        <strain evidence="2 3">DSM 753</strain>
    </source>
</reference>
<dbReference type="Proteomes" id="UP000003490">
    <property type="component" value="Unassembled WGS sequence"/>
</dbReference>
<feature type="region of interest" description="Disordered" evidence="1">
    <location>
        <begin position="49"/>
        <end position="79"/>
    </location>
</feature>
<proteinExistence type="predicted"/>
<evidence type="ECO:0000256" key="1">
    <source>
        <dbReference type="SAM" id="MobiDB-lite"/>
    </source>
</evidence>
<comment type="caution">
    <text evidence="2">The sequence shown here is derived from an EMBL/GenBank/DDBJ whole genome shotgun (WGS) entry which is preliminary data.</text>
</comment>
<dbReference type="AlphaFoldDB" id="A7VSG8"/>
<dbReference type="EMBL" id="ABCB02000017">
    <property type="protein sequence ID" value="EDO61997.1"/>
    <property type="molecule type" value="Genomic_DNA"/>
</dbReference>
<evidence type="ECO:0000313" key="2">
    <source>
        <dbReference type="EMBL" id="EDO61997.1"/>
    </source>
</evidence>
<evidence type="ECO:0000313" key="3">
    <source>
        <dbReference type="Proteomes" id="UP000003490"/>
    </source>
</evidence>
<name>A7VSG8_9FIRM</name>
<gene>
    <name evidence="2" type="ORF">CLOLEP_01508</name>
</gene>
<protein>
    <submittedName>
        <fullName evidence="2">Uncharacterized protein</fullName>
    </submittedName>
</protein>